<evidence type="ECO:0000256" key="1">
    <source>
        <dbReference type="SAM" id="SignalP"/>
    </source>
</evidence>
<reference evidence="4" key="1">
    <citation type="journal article" date="2019" name="Int. J. Syst. Evol. Microbiol.">
        <title>The Global Catalogue of Microorganisms (GCM) 10K type strain sequencing project: providing services to taxonomists for standard genome sequencing and annotation.</title>
        <authorList>
            <consortium name="The Broad Institute Genomics Platform"/>
            <consortium name="The Broad Institute Genome Sequencing Center for Infectious Disease"/>
            <person name="Wu L."/>
            <person name="Ma J."/>
        </authorList>
    </citation>
    <scope>NUCLEOTIDE SEQUENCE [LARGE SCALE GENOMIC DNA]</scope>
    <source>
        <strain evidence="4">KCTC 23299</strain>
    </source>
</reference>
<keyword evidence="4" id="KW-1185">Reference proteome</keyword>
<organism evidence="3 4">
    <name type="scientific">Terrimonas rubra</name>
    <dbReference type="NCBI Taxonomy" id="1035890"/>
    <lineage>
        <taxon>Bacteria</taxon>
        <taxon>Pseudomonadati</taxon>
        <taxon>Bacteroidota</taxon>
        <taxon>Chitinophagia</taxon>
        <taxon>Chitinophagales</taxon>
        <taxon>Chitinophagaceae</taxon>
        <taxon>Terrimonas</taxon>
    </lineage>
</organism>
<protein>
    <submittedName>
        <fullName evidence="3">DUF5703 domain-containing protein</fullName>
    </submittedName>
</protein>
<evidence type="ECO:0000259" key="2">
    <source>
        <dbReference type="Pfam" id="PF18961"/>
    </source>
</evidence>
<gene>
    <name evidence="3" type="ORF">ACFS6H_01115</name>
</gene>
<feature type="chain" id="PRO_5046441086" evidence="1">
    <location>
        <begin position="21"/>
        <end position="768"/>
    </location>
</feature>
<dbReference type="RefSeq" id="WP_386094142.1">
    <property type="nucleotide sequence ID" value="NZ_JBHUOZ010000001.1"/>
</dbReference>
<dbReference type="InterPro" id="IPR008928">
    <property type="entry name" value="6-hairpin_glycosidase_sf"/>
</dbReference>
<dbReference type="Pfam" id="PF18961">
    <property type="entry name" value="DUF5703_N"/>
    <property type="match status" value="1"/>
</dbReference>
<dbReference type="InterPro" id="IPR012341">
    <property type="entry name" value="6hp_glycosidase-like_sf"/>
</dbReference>
<accession>A0ABW6A138</accession>
<feature type="signal peptide" evidence="1">
    <location>
        <begin position="1"/>
        <end position="20"/>
    </location>
</feature>
<name>A0ABW6A138_9BACT</name>
<proteinExistence type="predicted"/>
<sequence>MNTKSLIVLLLIIVALTVKAQQPAAYNVVWNSQSKNAGESMPCGGGDIGLNVWVENGDLMVYAAKSGSFDENNGLMKAGRLRISTSPAVFNGNNFKQELHLQEGYITINAEQHGIKAQVKIWVDVFHPVANIEFKSNKPVNATVAYESWRYQDHFLRKNEGFGNSWKWVLPKEQLVKKDEIGFISNGISFYHQNIGETIFDATVKEEGLTAVKDQLYNPLQHLIFGGKLVAKDFIAAGNSEGVYINTPYKSWQLKTKKATRSFALQLYLLNTQATAITQWQHSVDSLQQLYSRIANRQPALNKQWWQQFWNRSFIYTGHQQTDPTAWEIGRNFQLFRYMLASNNNSKWPLKFNGGLFTVDPVLTDTTRKFTPDFRNWGGGLHTMQNQRLVYFPMIKNGDWDLLQPQLEFYLRLLKNAELRSKVYWNHGGACFTEQMENFGLPNIAEYGQKRPAGFDKGVEYNAWLEYQWDTVLEFCLMMLQEHQYTGKSSDDKIPFIESCLQFFDEHYQYLALQRGRKALDGNGKLVLYPGSAAETFKMAYNANATIAALQVVTKELLQLEAIQNNEARKTKWTGFLQRIPPINFASFNSKSTIAPAITWERINNVESPQLYPVYPWGIYGVGKPGLDTALNTWLYDTSVIKFRSHVGWKQDNIWAARLGLSEEAWRITALKLQNSERRFPAFWGPGFDWVPDHNWGGSGMIGLQEMLLQTDGKRILLFPAWPKDKDVHFKLHAPFNTTVEAEWKDGKLQKLTVLPLERKEDVEVLIR</sequence>
<dbReference type="SUPFAM" id="SSF48208">
    <property type="entry name" value="Six-hairpin glycosidases"/>
    <property type="match status" value="1"/>
</dbReference>
<evidence type="ECO:0000313" key="4">
    <source>
        <dbReference type="Proteomes" id="UP001597511"/>
    </source>
</evidence>
<keyword evidence="1" id="KW-0732">Signal</keyword>
<dbReference type="InterPro" id="IPR043757">
    <property type="entry name" value="DUF5703_N"/>
</dbReference>
<dbReference type="Gene3D" id="1.50.10.10">
    <property type="match status" value="1"/>
</dbReference>
<evidence type="ECO:0000313" key="3">
    <source>
        <dbReference type="EMBL" id="MFD2918286.1"/>
    </source>
</evidence>
<dbReference type="EMBL" id="JBHUOZ010000001">
    <property type="protein sequence ID" value="MFD2918286.1"/>
    <property type="molecule type" value="Genomic_DNA"/>
</dbReference>
<dbReference type="Proteomes" id="UP001597511">
    <property type="component" value="Unassembled WGS sequence"/>
</dbReference>
<feature type="domain" description="DUF5703" evidence="2">
    <location>
        <begin position="29"/>
        <end position="315"/>
    </location>
</feature>
<comment type="caution">
    <text evidence="3">The sequence shown here is derived from an EMBL/GenBank/DDBJ whole genome shotgun (WGS) entry which is preliminary data.</text>
</comment>